<protein>
    <submittedName>
        <fullName evidence="1">Cell number regulator 5</fullName>
    </submittedName>
</protein>
<dbReference type="Proteomes" id="UP000236333">
    <property type="component" value="Unassembled WGS sequence"/>
</dbReference>
<dbReference type="NCBIfam" id="TIGR01571">
    <property type="entry name" value="A_thal_Cys_rich"/>
    <property type="match status" value="1"/>
</dbReference>
<accession>A0A2J8AEA8</accession>
<sequence length="130" mass="14269">MAASGLLEAFPVDPEQRPGKSSWSSGLCSVCDDPGTCLFGAFCLPCLFGRNYARHHDTGCCGACWLYGMCPCLACCFASDTRRSIRTKYNLLPSPCNDVALHCFCSPCALCMEAREIQHQDRQRVYASPQ</sequence>
<comment type="caution">
    <text evidence="1">The sequence shown here is derived from an EMBL/GenBank/DDBJ whole genome shotgun (WGS) entry which is preliminary data.</text>
</comment>
<evidence type="ECO:0000313" key="1">
    <source>
        <dbReference type="EMBL" id="PNH10858.1"/>
    </source>
</evidence>
<gene>
    <name evidence="1" type="ORF">TSOC_002323</name>
</gene>
<dbReference type="PANTHER" id="PTHR15907">
    <property type="entry name" value="DUF614 FAMILY PROTEIN-RELATED"/>
    <property type="match status" value="1"/>
</dbReference>
<organism evidence="1 2">
    <name type="scientific">Tetrabaena socialis</name>
    <dbReference type="NCBI Taxonomy" id="47790"/>
    <lineage>
        <taxon>Eukaryota</taxon>
        <taxon>Viridiplantae</taxon>
        <taxon>Chlorophyta</taxon>
        <taxon>core chlorophytes</taxon>
        <taxon>Chlorophyceae</taxon>
        <taxon>CS clade</taxon>
        <taxon>Chlamydomonadales</taxon>
        <taxon>Tetrabaenaceae</taxon>
        <taxon>Tetrabaena</taxon>
    </lineage>
</organism>
<reference evidence="1 2" key="1">
    <citation type="journal article" date="2017" name="Mol. Biol. Evol.">
        <title>The 4-celled Tetrabaena socialis nuclear genome reveals the essential components for genetic control of cell number at the origin of multicellularity in the volvocine lineage.</title>
        <authorList>
            <person name="Featherston J."/>
            <person name="Arakaki Y."/>
            <person name="Hanschen E.R."/>
            <person name="Ferris P.J."/>
            <person name="Michod R.E."/>
            <person name="Olson B.J.S.C."/>
            <person name="Nozaki H."/>
            <person name="Durand P.M."/>
        </authorList>
    </citation>
    <scope>NUCLEOTIDE SEQUENCE [LARGE SCALE GENOMIC DNA]</scope>
    <source>
        <strain evidence="1 2">NIES-571</strain>
    </source>
</reference>
<dbReference type="AlphaFoldDB" id="A0A2J8AEA8"/>
<dbReference type="OrthoDB" id="1045822at2759"/>
<dbReference type="InterPro" id="IPR006461">
    <property type="entry name" value="PLAC_motif_containing"/>
</dbReference>
<evidence type="ECO:0000313" key="2">
    <source>
        <dbReference type="Proteomes" id="UP000236333"/>
    </source>
</evidence>
<proteinExistence type="predicted"/>
<keyword evidence="2" id="KW-1185">Reference proteome</keyword>
<dbReference type="EMBL" id="PGGS01000045">
    <property type="protein sequence ID" value="PNH10858.1"/>
    <property type="molecule type" value="Genomic_DNA"/>
</dbReference>
<name>A0A2J8AEA8_9CHLO</name>
<dbReference type="Pfam" id="PF04749">
    <property type="entry name" value="PLAC8"/>
    <property type="match status" value="1"/>
</dbReference>